<name>A0A9Q5Z5U8_NOSLI</name>
<accession>A0A9Q5Z5U8</accession>
<sequence>MIDTQITEEIALTIKGLKIKPITITFNNSEERIINEFVTKSIFKIYEHGINHFMRDKWGNKPPIENQKLYKDTKVLGLFISSLYELCKECFFIAPKSRFNSYQNNGIEWFGACLRDLIYIEISDCLNPEIKSKPKLDYLQIKKDRLKQLKDIESIFDTNIFNVYNPYLKFENCESLYLLIELSQKLAGIKPNFDKKYWTPFINSYRNAIAEIEKNYITVQLGIDDKGVWTKSPLEGSRNHSKNYLLKR</sequence>
<dbReference type="EMBL" id="LAHD01000151">
    <property type="protein sequence ID" value="PHJ95073.1"/>
    <property type="molecule type" value="Genomic_DNA"/>
</dbReference>
<dbReference type="RefSeq" id="WP_099072052.1">
    <property type="nucleotide sequence ID" value="NZ_LAHD01000151.1"/>
</dbReference>
<organism evidence="1 2">
    <name type="scientific">Nostoc linckia z8</name>
    <dbReference type="NCBI Taxonomy" id="1628746"/>
    <lineage>
        <taxon>Bacteria</taxon>
        <taxon>Bacillati</taxon>
        <taxon>Cyanobacteriota</taxon>
        <taxon>Cyanophyceae</taxon>
        <taxon>Nostocales</taxon>
        <taxon>Nostocaceae</taxon>
        <taxon>Nostoc</taxon>
    </lineage>
</organism>
<evidence type="ECO:0000313" key="2">
    <source>
        <dbReference type="Proteomes" id="UP000222310"/>
    </source>
</evidence>
<dbReference type="AlphaFoldDB" id="A0A9Q5Z5U8"/>
<evidence type="ECO:0000313" key="1">
    <source>
        <dbReference type="EMBL" id="PHJ95073.1"/>
    </source>
</evidence>
<comment type="caution">
    <text evidence="1">The sequence shown here is derived from an EMBL/GenBank/DDBJ whole genome shotgun (WGS) entry which is preliminary data.</text>
</comment>
<reference evidence="1 2" key="1">
    <citation type="submission" date="2015-02" db="EMBL/GenBank/DDBJ databases">
        <title>Nostoc linckia genome annotation.</title>
        <authorList>
            <person name="Zhou Z."/>
        </authorList>
    </citation>
    <scope>NUCLEOTIDE SEQUENCE [LARGE SCALE GENOMIC DNA]</scope>
    <source>
        <strain evidence="2">z8</strain>
    </source>
</reference>
<dbReference type="GeneID" id="57098658"/>
<gene>
    <name evidence="1" type="ORF">VF08_32680</name>
</gene>
<dbReference type="Proteomes" id="UP000222310">
    <property type="component" value="Unassembled WGS sequence"/>
</dbReference>
<protein>
    <submittedName>
        <fullName evidence="1">Uncharacterized protein</fullName>
    </submittedName>
</protein>
<proteinExistence type="predicted"/>